<feature type="compositionally biased region" description="Acidic residues" evidence="1">
    <location>
        <begin position="26"/>
        <end position="49"/>
    </location>
</feature>
<feature type="region of interest" description="Disordered" evidence="1">
    <location>
        <begin position="1"/>
        <end position="95"/>
    </location>
</feature>
<organism evidence="3 4">
    <name type="scientific">Entomortierella chlamydospora</name>
    <dbReference type="NCBI Taxonomy" id="101097"/>
    <lineage>
        <taxon>Eukaryota</taxon>
        <taxon>Fungi</taxon>
        <taxon>Fungi incertae sedis</taxon>
        <taxon>Mucoromycota</taxon>
        <taxon>Mortierellomycotina</taxon>
        <taxon>Mortierellomycetes</taxon>
        <taxon>Mortierellales</taxon>
        <taxon>Mortierellaceae</taxon>
        <taxon>Entomortierella</taxon>
    </lineage>
</organism>
<accession>A0A9P6N1J7</accession>
<keyword evidence="4" id="KW-1185">Reference proteome</keyword>
<gene>
    <name evidence="3" type="ORF">BGZ80_004129</name>
</gene>
<evidence type="ECO:0000313" key="3">
    <source>
        <dbReference type="EMBL" id="KAG0020471.1"/>
    </source>
</evidence>
<feature type="compositionally biased region" description="Basic and acidic residues" evidence="1">
    <location>
        <begin position="50"/>
        <end position="75"/>
    </location>
</feature>
<dbReference type="AlphaFoldDB" id="A0A9P6N1J7"/>
<feature type="compositionally biased region" description="Acidic residues" evidence="1">
    <location>
        <begin position="76"/>
        <end position="90"/>
    </location>
</feature>
<evidence type="ECO:0000313" key="4">
    <source>
        <dbReference type="Proteomes" id="UP000703661"/>
    </source>
</evidence>
<feature type="compositionally biased region" description="Basic and acidic residues" evidence="1">
    <location>
        <begin position="10"/>
        <end position="24"/>
    </location>
</feature>
<proteinExistence type="predicted"/>
<dbReference type="InterPro" id="IPR028020">
    <property type="entry name" value="ASX_DEUBAD_dom"/>
</dbReference>
<evidence type="ECO:0000256" key="1">
    <source>
        <dbReference type="SAM" id="MobiDB-lite"/>
    </source>
</evidence>
<sequence>MSFLVQRKLRRDDESQEEGRRGVEGEGGEEKEEEEEVGEGEREWESEEETRERRDQGGGGEVGERACADEGIKGDEDNEYEGNIDDDDSGDPLIHPSSKFTEGEMSEIVTYQSFLCFPNQVQDAFVAALPTVIKEEELYVSNGAVTEVFFTSCPAFSKALDGWQRALGLGKFTKQYAADYDVVRRSFETKAEWKSDNFEQYYGEKAIRKKERSMSPGKPSKVSLIKIGSMRGIQVGDWIRYRRTFDFEDFSEHRGAKFQNKRTELVKRGATPHTKTRGKVDLGTKEKIEPSEITAARKIDAVNLKTTEVDMLMKVVEIKKNGKPCIQFELKRAPAEDSETEAQYQNRVAVNPIYEVDTAKYLESLCLKRDGRIPLEMWKQGLESCRYFDVIRGTSLVGSLFAIQMDVYGTMLMDQARRLEEEKLKSEPNLLRK</sequence>
<comment type="caution">
    <text evidence="3">The sequence shown here is derived from an EMBL/GenBank/DDBJ whole genome shotgun (WGS) entry which is preliminary data.</text>
</comment>
<reference evidence="3" key="1">
    <citation type="journal article" date="2020" name="Fungal Divers.">
        <title>Resolving the Mortierellaceae phylogeny through synthesis of multi-gene phylogenetics and phylogenomics.</title>
        <authorList>
            <person name="Vandepol N."/>
            <person name="Liber J."/>
            <person name="Desiro A."/>
            <person name="Na H."/>
            <person name="Kennedy M."/>
            <person name="Barry K."/>
            <person name="Grigoriev I.V."/>
            <person name="Miller A.N."/>
            <person name="O'Donnell K."/>
            <person name="Stajich J.E."/>
            <person name="Bonito G."/>
        </authorList>
    </citation>
    <scope>NUCLEOTIDE SEQUENCE</scope>
    <source>
        <strain evidence="3">NRRL 2769</strain>
    </source>
</reference>
<protein>
    <recommendedName>
        <fullName evidence="2">ASX DEUBAD domain-containing protein</fullName>
    </recommendedName>
</protein>
<evidence type="ECO:0000259" key="2">
    <source>
        <dbReference type="Pfam" id="PF13919"/>
    </source>
</evidence>
<dbReference type="Proteomes" id="UP000703661">
    <property type="component" value="Unassembled WGS sequence"/>
</dbReference>
<name>A0A9P6N1J7_9FUNG</name>
<dbReference type="EMBL" id="JAAAID010000214">
    <property type="protein sequence ID" value="KAG0020471.1"/>
    <property type="molecule type" value="Genomic_DNA"/>
</dbReference>
<dbReference type="Pfam" id="PF13919">
    <property type="entry name" value="ASXH"/>
    <property type="match status" value="1"/>
</dbReference>
<feature type="domain" description="ASX DEUBAD" evidence="2">
    <location>
        <begin position="94"/>
        <end position="204"/>
    </location>
</feature>